<name>A0A2W4WK55_9CYAN</name>
<dbReference type="GO" id="GO:0006508">
    <property type="term" value="P:proteolysis"/>
    <property type="evidence" value="ECO:0007669"/>
    <property type="project" value="InterPro"/>
</dbReference>
<dbReference type="AlphaFoldDB" id="A0A2W4WK55"/>
<evidence type="ECO:0000313" key="3">
    <source>
        <dbReference type="Proteomes" id="UP000249354"/>
    </source>
</evidence>
<dbReference type="InterPro" id="IPR045175">
    <property type="entry name" value="M28_fam"/>
</dbReference>
<protein>
    <submittedName>
        <fullName evidence="2">Peptidase M28</fullName>
    </submittedName>
</protein>
<evidence type="ECO:0000313" key="2">
    <source>
        <dbReference type="EMBL" id="PZO19648.1"/>
    </source>
</evidence>
<reference evidence="2 3" key="2">
    <citation type="submission" date="2018-06" db="EMBL/GenBank/DDBJ databases">
        <title>Metagenomic assembly of (sub)arctic Cyanobacteria and their associated microbiome from non-axenic cultures.</title>
        <authorList>
            <person name="Baurain D."/>
        </authorList>
    </citation>
    <scope>NUCLEOTIDE SEQUENCE [LARGE SCALE GENOMIC DNA]</scope>
    <source>
        <strain evidence="2">ULC129bin1</strain>
    </source>
</reference>
<sequence length="276" mass="30603">MSARLEGHLRSLIGPRDPYLGKAKHQLAQYYIQQELGRWGQVNAQSFFVQGQEHHNWSLEIAGYRPQLAPILVGAHYDTVPGSPGADDNTSGLAVLLVLAELLAHTQPRRSVHLVAFDLEEYGLVGSKTCARAWKAEGRSLHLMLSLEMLGYFSDEGRSQKYPLPALSRLYPDTGSFIALIGNATTIPKMIGLKRQLKKANAPCQWLPVANNGNSLPATRRSDHAPFWDEGYSAILVTDTADLRNPHYHRASDRIETLDISRMADITRGLAISLIK</sequence>
<gene>
    <name evidence="2" type="ORF">DCF25_08135</name>
</gene>
<organism evidence="2 3">
    <name type="scientific">Leptolyngbya foveolarum</name>
    <dbReference type="NCBI Taxonomy" id="47253"/>
    <lineage>
        <taxon>Bacteria</taxon>
        <taxon>Bacillati</taxon>
        <taxon>Cyanobacteriota</taxon>
        <taxon>Cyanophyceae</taxon>
        <taxon>Leptolyngbyales</taxon>
        <taxon>Leptolyngbyaceae</taxon>
        <taxon>Leptolyngbya group</taxon>
        <taxon>Leptolyngbya</taxon>
    </lineage>
</organism>
<dbReference type="InterPro" id="IPR007484">
    <property type="entry name" value="Peptidase_M28"/>
</dbReference>
<reference evidence="3" key="1">
    <citation type="submission" date="2018-04" db="EMBL/GenBank/DDBJ databases">
        <authorList>
            <person name="Cornet L."/>
        </authorList>
    </citation>
    <scope>NUCLEOTIDE SEQUENCE [LARGE SCALE GENOMIC DNA]</scope>
</reference>
<dbReference type="PANTHER" id="PTHR12147:SF26">
    <property type="entry name" value="PEPTIDASE M28 DOMAIN-CONTAINING PROTEIN"/>
    <property type="match status" value="1"/>
</dbReference>
<dbReference type="Gene3D" id="3.40.630.10">
    <property type="entry name" value="Zn peptidases"/>
    <property type="match status" value="1"/>
</dbReference>
<dbReference type="GO" id="GO:0008235">
    <property type="term" value="F:metalloexopeptidase activity"/>
    <property type="evidence" value="ECO:0007669"/>
    <property type="project" value="InterPro"/>
</dbReference>
<comment type="caution">
    <text evidence="2">The sequence shown here is derived from an EMBL/GenBank/DDBJ whole genome shotgun (WGS) entry which is preliminary data.</text>
</comment>
<dbReference type="Proteomes" id="UP000249354">
    <property type="component" value="Unassembled WGS sequence"/>
</dbReference>
<dbReference type="PANTHER" id="PTHR12147">
    <property type="entry name" value="METALLOPEPTIDASE M28 FAMILY MEMBER"/>
    <property type="match status" value="1"/>
</dbReference>
<evidence type="ECO:0000259" key="1">
    <source>
        <dbReference type="Pfam" id="PF04389"/>
    </source>
</evidence>
<feature type="domain" description="Peptidase M28" evidence="1">
    <location>
        <begin position="70"/>
        <end position="268"/>
    </location>
</feature>
<dbReference type="Pfam" id="PF04389">
    <property type="entry name" value="Peptidase_M28"/>
    <property type="match status" value="1"/>
</dbReference>
<proteinExistence type="predicted"/>
<dbReference type="SUPFAM" id="SSF53187">
    <property type="entry name" value="Zn-dependent exopeptidases"/>
    <property type="match status" value="1"/>
</dbReference>
<dbReference type="EMBL" id="QBMC01000040">
    <property type="protein sequence ID" value="PZO19648.1"/>
    <property type="molecule type" value="Genomic_DNA"/>
</dbReference>
<accession>A0A2W4WK55</accession>